<feature type="region of interest" description="Disordered" evidence="1">
    <location>
        <begin position="92"/>
        <end position="113"/>
    </location>
</feature>
<name>A0A7L6APR9_9GAMM</name>
<organism evidence="2 3">
    <name type="scientific">Candidatus Thiothrix singaporensis</name>
    <dbReference type="NCBI Taxonomy" id="2799669"/>
    <lineage>
        <taxon>Bacteria</taxon>
        <taxon>Pseudomonadati</taxon>
        <taxon>Pseudomonadota</taxon>
        <taxon>Gammaproteobacteria</taxon>
        <taxon>Thiotrichales</taxon>
        <taxon>Thiotrichaceae</taxon>
        <taxon>Thiothrix</taxon>
    </lineage>
</organism>
<dbReference type="SMART" id="SM00671">
    <property type="entry name" value="SEL1"/>
    <property type="match status" value="1"/>
</dbReference>
<protein>
    <submittedName>
        <fullName evidence="2">Sel1 repeat family protein</fullName>
    </submittedName>
</protein>
<accession>A0A7L6APR9</accession>
<gene>
    <name evidence="2" type="ORF">HZT40_04940</name>
</gene>
<evidence type="ECO:0000313" key="2">
    <source>
        <dbReference type="EMBL" id="QLQ31053.1"/>
    </source>
</evidence>
<dbReference type="InterPro" id="IPR011990">
    <property type="entry name" value="TPR-like_helical_dom_sf"/>
</dbReference>
<proteinExistence type="predicted"/>
<dbReference type="KEGG" id="this:HZT40_04940"/>
<dbReference type="PANTHER" id="PTHR11102:SF160">
    <property type="entry name" value="ERAD-ASSOCIATED E3 UBIQUITIN-PROTEIN LIGASE COMPONENT HRD3"/>
    <property type="match status" value="1"/>
</dbReference>
<evidence type="ECO:0000313" key="3">
    <source>
        <dbReference type="Proteomes" id="UP000510621"/>
    </source>
</evidence>
<feature type="compositionally biased region" description="Pro residues" evidence="1">
    <location>
        <begin position="101"/>
        <end position="111"/>
    </location>
</feature>
<sequence length="142" mass="15276">MRSSDNPQANIAQSIKWQQSAAEAGNAEAQYGLGLLYANGQYVASDSNKAREWFQKAADQGYVAARLAMLSLNNGAPALAIASSGRLRNAAAEEQLASAPAPTPTPAPPENVPHLQARIRKSSLHYNWKQNHSLLRLPDSRA</sequence>
<dbReference type="Proteomes" id="UP000510621">
    <property type="component" value="Chromosome"/>
</dbReference>
<dbReference type="InterPro" id="IPR006597">
    <property type="entry name" value="Sel1-like"/>
</dbReference>
<evidence type="ECO:0000256" key="1">
    <source>
        <dbReference type="SAM" id="MobiDB-lite"/>
    </source>
</evidence>
<dbReference type="Gene3D" id="1.25.40.10">
    <property type="entry name" value="Tetratricopeptide repeat domain"/>
    <property type="match status" value="1"/>
</dbReference>
<reference evidence="2" key="1">
    <citation type="submission" date="2020-06" db="EMBL/GenBank/DDBJ databases">
        <title>Analysis procedures for assessing recovery of high quality, complete, closed genomes from Nanopore long read metagenome sequencing.</title>
        <authorList>
            <person name="Bessarab I."/>
            <person name="Arumugam K."/>
            <person name="Haryono M."/>
            <person name="Liu X."/>
            <person name="Roy S."/>
            <person name="Zuniga-Montanez R.E."/>
            <person name="Qiu G."/>
            <person name="Drautz-Moses D.I."/>
            <person name="Law Y.Y."/>
            <person name="Wuertz S."/>
            <person name="Lauro F.M."/>
            <person name="Huson D.H."/>
            <person name="Williams R.B."/>
        </authorList>
    </citation>
    <scope>NUCLEOTIDE SEQUENCE [LARGE SCALE GENOMIC DNA]</scope>
    <source>
        <strain evidence="2">SSD2</strain>
    </source>
</reference>
<dbReference type="InterPro" id="IPR050767">
    <property type="entry name" value="Sel1_AlgK"/>
</dbReference>
<dbReference type="AlphaFoldDB" id="A0A7L6APR9"/>
<dbReference type="PANTHER" id="PTHR11102">
    <property type="entry name" value="SEL-1-LIKE PROTEIN"/>
    <property type="match status" value="1"/>
</dbReference>
<dbReference type="EMBL" id="CP059265">
    <property type="protein sequence ID" value="QLQ31053.1"/>
    <property type="molecule type" value="Genomic_DNA"/>
</dbReference>
<dbReference type="SUPFAM" id="SSF81901">
    <property type="entry name" value="HCP-like"/>
    <property type="match status" value="1"/>
</dbReference>
<dbReference type="Pfam" id="PF08238">
    <property type="entry name" value="Sel1"/>
    <property type="match status" value="2"/>
</dbReference>
<keyword evidence="3" id="KW-1185">Reference proteome</keyword>